<dbReference type="PANTHER" id="PTHR38471">
    <property type="entry name" value="FOUR HELIX BUNDLE PROTEIN"/>
    <property type="match status" value="1"/>
</dbReference>
<protein>
    <submittedName>
        <fullName evidence="1">Four helix bundle protein</fullName>
    </submittedName>
</protein>
<keyword evidence="2" id="KW-1185">Reference proteome</keyword>
<dbReference type="EMBL" id="JAULBC010000004">
    <property type="protein sequence ID" value="MEX6688763.1"/>
    <property type="molecule type" value="Genomic_DNA"/>
</dbReference>
<name>A0ABV3ZG23_9BACT</name>
<dbReference type="SUPFAM" id="SSF158446">
    <property type="entry name" value="IVS-encoded protein-like"/>
    <property type="match status" value="1"/>
</dbReference>
<evidence type="ECO:0000313" key="2">
    <source>
        <dbReference type="Proteomes" id="UP001560573"/>
    </source>
</evidence>
<dbReference type="Gene3D" id="1.20.1440.60">
    <property type="entry name" value="23S rRNA-intervening sequence"/>
    <property type="match status" value="1"/>
</dbReference>
<organism evidence="1 2">
    <name type="scientific">Danxiaibacter flavus</name>
    <dbReference type="NCBI Taxonomy" id="3049108"/>
    <lineage>
        <taxon>Bacteria</taxon>
        <taxon>Pseudomonadati</taxon>
        <taxon>Bacteroidota</taxon>
        <taxon>Chitinophagia</taxon>
        <taxon>Chitinophagales</taxon>
        <taxon>Chitinophagaceae</taxon>
        <taxon>Danxiaibacter</taxon>
    </lineage>
</organism>
<evidence type="ECO:0000313" key="1">
    <source>
        <dbReference type="EMBL" id="MEX6688763.1"/>
    </source>
</evidence>
<dbReference type="RefSeq" id="WP_369330172.1">
    <property type="nucleotide sequence ID" value="NZ_JAULBC010000004.1"/>
</dbReference>
<sequence length="115" mass="13253">MDAEELKKRTRKLAVDVAHLILKLENNLINRSYSNQIIRCSSSVAANYRAARRAKSRPDFINKLKIVEEELDETLFFLDLLNEFNAHFKTEIDAIMAEGETLLRIFVATINSARK</sequence>
<dbReference type="InterPro" id="IPR012657">
    <property type="entry name" value="23S_rRNA-intervening_sequence"/>
</dbReference>
<gene>
    <name evidence="1" type="ORF">QTN47_14745</name>
</gene>
<comment type="caution">
    <text evidence="1">The sequence shown here is derived from an EMBL/GenBank/DDBJ whole genome shotgun (WGS) entry which is preliminary data.</text>
</comment>
<proteinExistence type="predicted"/>
<reference evidence="1 2" key="1">
    <citation type="submission" date="2023-07" db="EMBL/GenBank/DDBJ databases">
        <authorList>
            <person name="Lian W.-H."/>
        </authorList>
    </citation>
    <scope>NUCLEOTIDE SEQUENCE [LARGE SCALE GENOMIC DNA]</scope>
    <source>
        <strain evidence="1 2">SYSU DXS3180</strain>
    </source>
</reference>
<dbReference type="Proteomes" id="UP001560573">
    <property type="component" value="Unassembled WGS sequence"/>
</dbReference>
<dbReference type="PANTHER" id="PTHR38471:SF2">
    <property type="entry name" value="FOUR HELIX BUNDLE PROTEIN"/>
    <property type="match status" value="1"/>
</dbReference>
<dbReference type="InterPro" id="IPR036583">
    <property type="entry name" value="23S_rRNA_IVS_sf"/>
</dbReference>
<accession>A0ABV3ZG23</accession>
<dbReference type="Pfam" id="PF05635">
    <property type="entry name" value="23S_rRNA_IVP"/>
    <property type="match status" value="1"/>
</dbReference>
<dbReference type="NCBIfam" id="TIGR02436">
    <property type="entry name" value="four helix bundle protein"/>
    <property type="match status" value="1"/>
</dbReference>
<dbReference type="PIRSF" id="PIRSF035652">
    <property type="entry name" value="CHP02436"/>
    <property type="match status" value="1"/>
</dbReference>